<feature type="compositionally biased region" description="Basic and acidic residues" evidence="1">
    <location>
        <begin position="572"/>
        <end position="584"/>
    </location>
</feature>
<dbReference type="AlphaFoldDB" id="A0A7K1Y2P6"/>
<comment type="caution">
    <text evidence="2">The sequence shown here is derived from an EMBL/GenBank/DDBJ whole genome shotgun (WGS) entry which is preliminary data.</text>
</comment>
<keyword evidence="3" id="KW-1185">Reference proteome</keyword>
<name>A0A7K1Y2P6_9SPHI</name>
<gene>
    <name evidence="2" type="ORF">GS398_19755</name>
</gene>
<evidence type="ECO:0008006" key="4">
    <source>
        <dbReference type="Google" id="ProtNLM"/>
    </source>
</evidence>
<feature type="compositionally biased region" description="Basic and acidic residues" evidence="1">
    <location>
        <begin position="595"/>
        <end position="608"/>
    </location>
</feature>
<protein>
    <recommendedName>
        <fullName evidence="4">DUF748 domain-containing protein</fullName>
    </recommendedName>
</protein>
<sequence>MERKFSVRRIPKALKWVMGIFGGIALLVLAAALYLAAAWKPMISSRLREAVTKGTDSLYSISFDDMRLNLFTGNVAFTNIIFKPDTAVYRRMREAGLGPGSLYDISLKTLVLERTRPLTAYFKKRLEINAIIFDQPKLVITRYRPQTARKPVAPNRPLYRRLPEALHSVSVGEIVFYHADVTINDNRKARHTANAFKEMAIKVTDLLVDSVSAGDKQRFYGTRDIFVQLKNYRQHTSDGMYTMRFEELSASTQHGYTRLKGFAMTPRLPELAFSRKYKVQHDRYDLRFDEILLKGMDFRLLDSDERLFAPSMTVSGARAKVFLNRELPPPAIDKWVNFPHVVLKKLPLNVRIDTLFIKRSAVTYSEFNPVSGQNGTVAFRAFNGSIRNVTNDSLSLAKNHHAYARVSALLMGKTPMSMQIDFNLADPDAAFSFRGSAANLDLAGLNSLSRPMSMLEIASGYVTRAVYQAHGNRFGTRGTLRLTYRDLKIRLLKKDKEDGHLKKNGILSLLANVALVKNDNPSPGEPLRVAAVKFDRPPYSSFFNVLWKTVFLGIKESIGLGMIPEKAPPGTEKVKENKKQERKEKRAGRRKKRQERRERREKADEKTS</sequence>
<evidence type="ECO:0000256" key="1">
    <source>
        <dbReference type="SAM" id="MobiDB-lite"/>
    </source>
</evidence>
<evidence type="ECO:0000313" key="3">
    <source>
        <dbReference type="Proteomes" id="UP000451233"/>
    </source>
</evidence>
<dbReference type="RefSeq" id="WP_160908540.1">
    <property type="nucleotide sequence ID" value="NZ_WVHS01000005.1"/>
</dbReference>
<evidence type="ECO:0000313" key="2">
    <source>
        <dbReference type="EMBL" id="MXV17545.1"/>
    </source>
</evidence>
<reference evidence="2 3" key="1">
    <citation type="submission" date="2019-11" db="EMBL/GenBank/DDBJ databases">
        <title>Pedobacter sp. HMF7056 Genome sequencing and assembly.</title>
        <authorList>
            <person name="Kang H."/>
            <person name="Kim H."/>
            <person name="Joh K."/>
        </authorList>
    </citation>
    <scope>NUCLEOTIDE SEQUENCE [LARGE SCALE GENOMIC DNA]</scope>
    <source>
        <strain evidence="2 3">HMF7056</strain>
    </source>
</reference>
<accession>A0A7K1Y2P6</accession>
<feature type="compositionally biased region" description="Basic residues" evidence="1">
    <location>
        <begin position="585"/>
        <end position="594"/>
    </location>
</feature>
<organism evidence="2 3">
    <name type="scientific">Hufsiella ginkgonis</name>
    <dbReference type="NCBI Taxonomy" id="2695274"/>
    <lineage>
        <taxon>Bacteria</taxon>
        <taxon>Pseudomonadati</taxon>
        <taxon>Bacteroidota</taxon>
        <taxon>Sphingobacteriia</taxon>
        <taxon>Sphingobacteriales</taxon>
        <taxon>Sphingobacteriaceae</taxon>
        <taxon>Hufsiella</taxon>
    </lineage>
</organism>
<proteinExistence type="predicted"/>
<dbReference type="Proteomes" id="UP000451233">
    <property type="component" value="Unassembled WGS sequence"/>
</dbReference>
<feature type="region of interest" description="Disordered" evidence="1">
    <location>
        <begin position="562"/>
        <end position="608"/>
    </location>
</feature>
<dbReference type="EMBL" id="WVHS01000005">
    <property type="protein sequence ID" value="MXV17545.1"/>
    <property type="molecule type" value="Genomic_DNA"/>
</dbReference>